<accession>A0A401PTX7</accession>
<evidence type="ECO:0000313" key="1">
    <source>
        <dbReference type="EMBL" id="GCB76599.1"/>
    </source>
</evidence>
<dbReference type="Proteomes" id="UP000288216">
    <property type="component" value="Unassembled WGS sequence"/>
</dbReference>
<gene>
    <name evidence="1" type="ORF">scyTo_0016583</name>
</gene>
<dbReference type="AlphaFoldDB" id="A0A401PTX7"/>
<protein>
    <submittedName>
        <fullName evidence="1">Uncharacterized protein</fullName>
    </submittedName>
</protein>
<dbReference type="EMBL" id="BFAA01010101">
    <property type="protein sequence ID" value="GCB76599.1"/>
    <property type="molecule type" value="Genomic_DNA"/>
</dbReference>
<keyword evidence="2" id="KW-1185">Reference proteome</keyword>
<name>A0A401PTX7_SCYTO</name>
<proteinExistence type="predicted"/>
<evidence type="ECO:0000313" key="2">
    <source>
        <dbReference type="Proteomes" id="UP000288216"/>
    </source>
</evidence>
<comment type="caution">
    <text evidence="1">The sequence shown here is derived from an EMBL/GenBank/DDBJ whole genome shotgun (WGS) entry which is preliminary data.</text>
</comment>
<reference evidence="1 2" key="1">
    <citation type="journal article" date="2018" name="Nat. Ecol. Evol.">
        <title>Shark genomes provide insights into elasmobranch evolution and the origin of vertebrates.</title>
        <authorList>
            <person name="Hara Y"/>
            <person name="Yamaguchi K"/>
            <person name="Onimaru K"/>
            <person name="Kadota M"/>
            <person name="Koyanagi M"/>
            <person name="Keeley SD"/>
            <person name="Tatsumi K"/>
            <person name="Tanaka K"/>
            <person name="Motone F"/>
            <person name="Kageyama Y"/>
            <person name="Nozu R"/>
            <person name="Adachi N"/>
            <person name="Nishimura O"/>
            <person name="Nakagawa R"/>
            <person name="Tanegashima C"/>
            <person name="Kiyatake I"/>
            <person name="Matsumoto R"/>
            <person name="Murakumo K"/>
            <person name="Nishida K"/>
            <person name="Terakita A"/>
            <person name="Kuratani S"/>
            <person name="Sato K"/>
            <person name="Hyodo S Kuraku.S."/>
        </authorList>
    </citation>
    <scope>NUCLEOTIDE SEQUENCE [LARGE SCALE GENOMIC DNA]</scope>
</reference>
<organism evidence="1 2">
    <name type="scientific">Scyliorhinus torazame</name>
    <name type="common">Cloudy catshark</name>
    <name type="synonym">Catulus torazame</name>
    <dbReference type="NCBI Taxonomy" id="75743"/>
    <lineage>
        <taxon>Eukaryota</taxon>
        <taxon>Metazoa</taxon>
        <taxon>Chordata</taxon>
        <taxon>Craniata</taxon>
        <taxon>Vertebrata</taxon>
        <taxon>Chondrichthyes</taxon>
        <taxon>Elasmobranchii</taxon>
        <taxon>Galeomorphii</taxon>
        <taxon>Galeoidea</taxon>
        <taxon>Carcharhiniformes</taxon>
        <taxon>Scyliorhinidae</taxon>
        <taxon>Scyliorhinus</taxon>
    </lineage>
</organism>
<sequence length="89" mass="9758">MCNDCYIHQSVKTLHVPVPGRTNELPRFLAKPRWARAVITVRAGASPRGSCTPLRKGCYYPAETMAAGLVINLPLLTQASEAADRFTCK</sequence>